<protein>
    <submittedName>
        <fullName evidence="2">Endonuclease/exonuclease/phosphatase family protein</fullName>
    </submittedName>
</protein>
<dbReference type="SUPFAM" id="SSF56219">
    <property type="entry name" value="DNase I-like"/>
    <property type="match status" value="1"/>
</dbReference>
<evidence type="ECO:0000313" key="2">
    <source>
        <dbReference type="EMBL" id="MFL4471111.1"/>
    </source>
</evidence>
<dbReference type="Proteomes" id="UP001627408">
    <property type="component" value="Unassembled WGS sequence"/>
</dbReference>
<proteinExistence type="predicted"/>
<keyword evidence="2" id="KW-0540">Nuclease</keyword>
<keyword evidence="2" id="KW-0255">Endonuclease</keyword>
<dbReference type="PANTHER" id="PTHR14859:SF15">
    <property type="entry name" value="ENDONUCLEASE_EXONUCLEASE_PHOSPHATASE DOMAIN-CONTAINING PROTEIN"/>
    <property type="match status" value="1"/>
</dbReference>
<reference evidence="2 3" key="1">
    <citation type="submission" date="2024-08" db="EMBL/GenBank/DDBJ databases">
        <title>Tateyamaria sp. nov., isolated from marine algae.</title>
        <authorList>
            <person name="Choi B.J."/>
            <person name="Kim J.M."/>
            <person name="Lee J.K."/>
            <person name="Choi D.G."/>
            <person name="Bayburt H."/>
            <person name="Baek J.H."/>
            <person name="Han D.M."/>
            <person name="Jeon C.O."/>
        </authorList>
    </citation>
    <scope>NUCLEOTIDE SEQUENCE [LARGE SCALE GENOMIC DNA]</scope>
    <source>
        <strain evidence="2 3">KMU-156</strain>
    </source>
</reference>
<feature type="domain" description="Endonuclease/exonuclease/phosphatase" evidence="1">
    <location>
        <begin position="10"/>
        <end position="221"/>
    </location>
</feature>
<gene>
    <name evidence="2" type="ORF">ACERZ8_14930</name>
</gene>
<dbReference type="InterPro" id="IPR005135">
    <property type="entry name" value="Endo/exonuclease/phosphatase"/>
</dbReference>
<dbReference type="PANTHER" id="PTHR14859">
    <property type="entry name" value="CALCOFLUOR WHITE HYPERSENSITIVE PROTEIN PRECURSOR"/>
    <property type="match status" value="1"/>
</dbReference>
<name>A0ABW8UVK0_9RHOB</name>
<accession>A0ABW8UVK0</accession>
<organism evidence="2 3">
    <name type="scientific">Tateyamaria armeniaca</name>
    <dbReference type="NCBI Taxonomy" id="2518930"/>
    <lineage>
        <taxon>Bacteria</taxon>
        <taxon>Pseudomonadati</taxon>
        <taxon>Pseudomonadota</taxon>
        <taxon>Alphaproteobacteria</taxon>
        <taxon>Rhodobacterales</taxon>
        <taxon>Roseobacteraceae</taxon>
        <taxon>Tateyamaria</taxon>
    </lineage>
</organism>
<dbReference type="InterPro" id="IPR036691">
    <property type="entry name" value="Endo/exonu/phosph_ase_sf"/>
</dbReference>
<evidence type="ECO:0000313" key="3">
    <source>
        <dbReference type="Proteomes" id="UP001627408"/>
    </source>
</evidence>
<dbReference type="RefSeq" id="WP_407592944.1">
    <property type="nucleotide sequence ID" value="NZ_JBHDIY010000002.1"/>
</dbReference>
<comment type="caution">
    <text evidence="2">The sequence shown here is derived from an EMBL/GenBank/DDBJ whole genome shotgun (WGS) entry which is preliminary data.</text>
</comment>
<sequence>MMEGQLIRIASYNIRKARGLDQKRNPERVLDVINGLGADVVVLQEADRRLGQRPTVLPRDMIAKETDFKLVDVSKNGPGIGWHGNAVLVRKELAVDNVETLELPGLEPRGAIRLTLSVGEGMTLVATHLGLRRRDRRAQLRTLNETTSLDRHCVIAGDFNEWSRTRGFEPLEGRFETHSPGRSFHSRRPVAALDRFAVTQDIALQGAGVEEGPLAKVASDHLPIWSDIHVPAATC</sequence>
<dbReference type="EMBL" id="JBHDIY010000002">
    <property type="protein sequence ID" value="MFL4471111.1"/>
    <property type="molecule type" value="Genomic_DNA"/>
</dbReference>
<keyword evidence="2" id="KW-0378">Hydrolase</keyword>
<dbReference type="GO" id="GO:0004519">
    <property type="term" value="F:endonuclease activity"/>
    <property type="evidence" value="ECO:0007669"/>
    <property type="project" value="UniProtKB-KW"/>
</dbReference>
<dbReference type="InterPro" id="IPR051916">
    <property type="entry name" value="GPI-anchor_lipid_remodeler"/>
</dbReference>
<dbReference type="Gene3D" id="3.60.10.10">
    <property type="entry name" value="Endonuclease/exonuclease/phosphatase"/>
    <property type="match status" value="1"/>
</dbReference>
<keyword evidence="3" id="KW-1185">Reference proteome</keyword>
<evidence type="ECO:0000259" key="1">
    <source>
        <dbReference type="Pfam" id="PF03372"/>
    </source>
</evidence>
<dbReference type="Pfam" id="PF03372">
    <property type="entry name" value="Exo_endo_phos"/>
    <property type="match status" value="1"/>
</dbReference>